<feature type="transmembrane region" description="Helical" evidence="5">
    <location>
        <begin position="133"/>
        <end position="156"/>
    </location>
</feature>
<accession>A0ABT9IZH1</accession>
<evidence type="ECO:0000259" key="6">
    <source>
        <dbReference type="Pfam" id="PF04932"/>
    </source>
</evidence>
<feature type="transmembrane region" description="Helical" evidence="5">
    <location>
        <begin position="75"/>
        <end position="92"/>
    </location>
</feature>
<sequence>METVMNEIQSRNNKTLSSYKVILGIFILYFITKPFYVFPSGTLQIGDMLLLAALSLSILVNRLKVRINKFHHSFLLLNLILISYIAIINILWTIILDESIYKPTLYYIFNFLACLLVIILYKKVGDRLYKTVYFGILISVLVQTVLILLLNGVSVGRDTGFFNNPNQLGYYSVVSLCLLIFCNKKMYSKGPFFNSALISCLFLALISLSRAAIAASILIMIWYILKHNRKIHFTRKKLIWIILTSIVIVTGFSVLFDSGSSLITNSDIYNGFKNRVIGKNIDSDQELSNRGYDRLIMYPQYLIFGGGEGAWWRYNKTYEFHSTLGNLALCYGVIGIILFCFIIISVFKHNKWEEFYLFVGIMIYGLTHNGIRNTLIWILLALIACDVSEQDE</sequence>
<dbReference type="EMBL" id="JAVAMP010000004">
    <property type="protein sequence ID" value="MDP5274713.1"/>
    <property type="molecule type" value="Genomic_DNA"/>
</dbReference>
<feature type="transmembrane region" description="Helical" evidence="5">
    <location>
        <begin position="324"/>
        <end position="344"/>
    </location>
</feature>
<protein>
    <recommendedName>
        <fullName evidence="6">O-antigen ligase-related domain-containing protein</fullName>
    </recommendedName>
</protein>
<evidence type="ECO:0000313" key="8">
    <source>
        <dbReference type="Proteomes" id="UP001231941"/>
    </source>
</evidence>
<dbReference type="Proteomes" id="UP001231941">
    <property type="component" value="Unassembled WGS sequence"/>
</dbReference>
<proteinExistence type="predicted"/>
<evidence type="ECO:0000256" key="4">
    <source>
        <dbReference type="ARBA" id="ARBA00023136"/>
    </source>
</evidence>
<feature type="transmembrane region" description="Helical" evidence="5">
    <location>
        <begin position="196"/>
        <end position="225"/>
    </location>
</feature>
<keyword evidence="2 5" id="KW-0812">Transmembrane</keyword>
<name>A0ABT9IZH1_9BACL</name>
<organism evidence="7 8">
    <name type="scientific">Chengkuizengella axinellae</name>
    <dbReference type="NCBI Taxonomy" id="3064388"/>
    <lineage>
        <taxon>Bacteria</taxon>
        <taxon>Bacillati</taxon>
        <taxon>Bacillota</taxon>
        <taxon>Bacilli</taxon>
        <taxon>Bacillales</taxon>
        <taxon>Paenibacillaceae</taxon>
        <taxon>Chengkuizengella</taxon>
    </lineage>
</organism>
<feature type="transmembrane region" description="Helical" evidence="5">
    <location>
        <begin position="356"/>
        <end position="384"/>
    </location>
</feature>
<feature type="transmembrane region" description="Helical" evidence="5">
    <location>
        <begin position="295"/>
        <end position="312"/>
    </location>
</feature>
<feature type="transmembrane region" description="Helical" evidence="5">
    <location>
        <begin position="237"/>
        <end position="256"/>
    </location>
</feature>
<comment type="caution">
    <text evidence="7">The sequence shown here is derived from an EMBL/GenBank/DDBJ whole genome shotgun (WGS) entry which is preliminary data.</text>
</comment>
<evidence type="ECO:0000256" key="2">
    <source>
        <dbReference type="ARBA" id="ARBA00022692"/>
    </source>
</evidence>
<gene>
    <name evidence="7" type="ORF">Q5Y73_11375</name>
</gene>
<keyword evidence="4 5" id="KW-0472">Membrane</keyword>
<reference evidence="7 8" key="1">
    <citation type="submission" date="2023-08" db="EMBL/GenBank/DDBJ databases">
        <authorList>
            <person name="Park J.-S."/>
        </authorList>
    </citation>
    <scope>NUCLEOTIDE SEQUENCE [LARGE SCALE GENOMIC DNA]</scope>
    <source>
        <strain evidence="7 8">2205SS18-9</strain>
    </source>
</reference>
<evidence type="ECO:0000256" key="1">
    <source>
        <dbReference type="ARBA" id="ARBA00004141"/>
    </source>
</evidence>
<feature type="domain" description="O-antigen ligase-related" evidence="6">
    <location>
        <begin position="196"/>
        <end position="340"/>
    </location>
</feature>
<dbReference type="RefSeq" id="WP_305992019.1">
    <property type="nucleotide sequence ID" value="NZ_JAVAMP010000004.1"/>
</dbReference>
<keyword evidence="8" id="KW-1185">Reference proteome</keyword>
<feature type="transmembrane region" description="Helical" evidence="5">
    <location>
        <begin position="104"/>
        <end position="121"/>
    </location>
</feature>
<feature type="transmembrane region" description="Helical" evidence="5">
    <location>
        <begin position="21"/>
        <end position="39"/>
    </location>
</feature>
<evidence type="ECO:0000256" key="5">
    <source>
        <dbReference type="SAM" id="Phobius"/>
    </source>
</evidence>
<feature type="transmembrane region" description="Helical" evidence="5">
    <location>
        <begin position="45"/>
        <end position="63"/>
    </location>
</feature>
<evidence type="ECO:0000313" key="7">
    <source>
        <dbReference type="EMBL" id="MDP5274713.1"/>
    </source>
</evidence>
<dbReference type="InterPro" id="IPR007016">
    <property type="entry name" value="O-antigen_ligase-rel_domated"/>
</dbReference>
<keyword evidence="3 5" id="KW-1133">Transmembrane helix</keyword>
<evidence type="ECO:0000256" key="3">
    <source>
        <dbReference type="ARBA" id="ARBA00022989"/>
    </source>
</evidence>
<dbReference type="Pfam" id="PF04932">
    <property type="entry name" value="Wzy_C"/>
    <property type="match status" value="1"/>
</dbReference>
<comment type="subcellular location">
    <subcellularLocation>
        <location evidence="1">Membrane</location>
        <topology evidence="1">Multi-pass membrane protein</topology>
    </subcellularLocation>
</comment>